<reference evidence="3" key="1">
    <citation type="submission" date="2022-10" db="EMBL/GenBank/DDBJ databases">
        <title>Two novel species of Flavobacterium.</title>
        <authorList>
            <person name="Liu Q."/>
            <person name="Xin Y.-H."/>
        </authorList>
    </citation>
    <scope>NUCLEOTIDE SEQUENCE</scope>
    <source>
        <strain evidence="3">LS1R47</strain>
    </source>
</reference>
<dbReference type="Pfam" id="PF08327">
    <property type="entry name" value="AHSA1"/>
    <property type="match status" value="1"/>
</dbReference>
<sequence>MANELTVNNTIEINAPADKVWDALTNPEKTKVYMFGCEALSDWEVGSELLWQANYEGQDLIFVKGHIVSIEPNKKLIYSTFDPNSTIPDIPDNYLNVTYELADNNGKTVLNVSQGDYSTVADGQRRYSEALNNGEGWNPILEEIKKLVEEN</sequence>
<dbReference type="EMBL" id="JAOZEV010000009">
    <property type="protein sequence ID" value="MCV9933064.1"/>
    <property type="molecule type" value="Genomic_DNA"/>
</dbReference>
<dbReference type="InterPro" id="IPR023393">
    <property type="entry name" value="START-like_dom_sf"/>
</dbReference>
<feature type="domain" description="Activator of Hsp90 ATPase homologue 1/2-like C-terminal" evidence="2">
    <location>
        <begin position="14"/>
        <end position="149"/>
    </location>
</feature>
<name>A0A9X2Z0V0_9FLAO</name>
<evidence type="ECO:0000259" key="2">
    <source>
        <dbReference type="Pfam" id="PF08327"/>
    </source>
</evidence>
<keyword evidence="4" id="KW-1185">Reference proteome</keyword>
<dbReference type="InterPro" id="IPR013538">
    <property type="entry name" value="ASHA1/2-like_C"/>
</dbReference>
<proteinExistence type="inferred from homology"/>
<dbReference type="RefSeq" id="WP_264287301.1">
    <property type="nucleotide sequence ID" value="NZ_JAOZEV010000009.1"/>
</dbReference>
<dbReference type="AlphaFoldDB" id="A0A9X2Z0V0"/>
<dbReference type="Gene3D" id="3.30.530.20">
    <property type="match status" value="1"/>
</dbReference>
<organism evidence="3 4">
    <name type="scientific">Flavobacterium frigoritolerans</name>
    <dbReference type="NCBI Taxonomy" id="2987686"/>
    <lineage>
        <taxon>Bacteria</taxon>
        <taxon>Pseudomonadati</taxon>
        <taxon>Bacteroidota</taxon>
        <taxon>Flavobacteriia</taxon>
        <taxon>Flavobacteriales</taxon>
        <taxon>Flavobacteriaceae</taxon>
        <taxon>Flavobacterium</taxon>
    </lineage>
</organism>
<evidence type="ECO:0000313" key="4">
    <source>
        <dbReference type="Proteomes" id="UP001151133"/>
    </source>
</evidence>
<dbReference type="SUPFAM" id="SSF55961">
    <property type="entry name" value="Bet v1-like"/>
    <property type="match status" value="1"/>
</dbReference>
<protein>
    <submittedName>
        <fullName evidence="3">SRPBCC domain-containing protein</fullName>
    </submittedName>
</protein>
<gene>
    <name evidence="3" type="ORF">OIU80_12295</name>
</gene>
<evidence type="ECO:0000256" key="1">
    <source>
        <dbReference type="ARBA" id="ARBA00006817"/>
    </source>
</evidence>
<dbReference type="Proteomes" id="UP001151133">
    <property type="component" value="Unassembled WGS sequence"/>
</dbReference>
<comment type="similarity">
    <text evidence="1">Belongs to the AHA1 family.</text>
</comment>
<accession>A0A9X2Z0V0</accession>
<comment type="caution">
    <text evidence="3">The sequence shown here is derived from an EMBL/GenBank/DDBJ whole genome shotgun (WGS) entry which is preliminary data.</text>
</comment>
<evidence type="ECO:0000313" key="3">
    <source>
        <dbReference type="EMBL" id="MCV9933064.1"/>
    </source>
</evidence>